<keyword evidence="3" id="KW-0328">Glycosyltransferase</keyword>
<dbReference type="InterPro" id="IPR023346">
    <property type="entry name" value="Lysozyme-like_dom_sf"/>
</dbReference>
<feature type="compositionally biased region" description="Polar residues" evidence="9">
    <location>
        <begin position="644"/>
        <end position="653"/>
    </location>
</feature>
<accession>A0ABU7R9X3</accession>
<evidence type="ECO:0000256" key="6">
    <source>
        <dbReference type="ARBA" id="ARBA00023268"/>
    </source>
</evidence>
<evidence type="ECO:0000256" key="9">
    <source>
        <dbReference type="SAM" id="MobiDB-lite"/>
    </source>
</evidence>
<keyword evidence="10" id="KW-0812">Transmembrane</keyword>
<keyword evidence="6" id="KW-0511">Multifunctional enzyme</keyword>
<keyword evidence="10" id="KW-1133">Transmembrane helix</keyword>
<feature type="compositionally biased region" description="Low complexity" evidence="9">
    <location>
        <begin position="654"/>
        <end position="695"/>
    </location>
</feature>
<dbReference type="Gene3D" id="3.40.710.10">
    <property type="entry name" value="DD-peptidase/beta-lactamase superfamily"/>
    <property type="match status" value="1"/>
</dbReference>
<dbReference type="SUPFAM" id="SSF56601">
    <property type="entry name" value="beta-lactamase/transpeptidase-like"/>
    <property type="match status" value="1"/>
</dbReference>
<dbReference type="InterPro" id="IPR001460">
    <property type="entry name" value="PCN-bd_Tpept"/>
</dbReference>
<evidence type="ECO:0000256" key="1">
    <source>
        <dbReference type="ARBA" id="ARBA00022645"/>
    </source>
</evidence>
<feature type="domain" description="Glycosyl transferase family 51" evidence="12">
    <location>
        <begin position="72"/>
        <end position="247"/>
    </location>
</feature>
<evidence type="ECO:0000256" key="8">
    <source>
        <dbReference type="ARBA" id="ARBA00049902"/>
    </source>
</evidence>
<dbReference type="RefSeq" id="WP_330958155.1">
    <property type="nucleotide sequence ID" value="NZ_JAZGJQ010000004.1"/>
</dbReference>
<keyword evidence="10" id="KW-0472">Membrane</keyword>
<evidence type="ECO:0000256" key="7">
    <source>
        <dbReference type="ARBA" id="ARBA00034000"/>
    </source>
</evidence>
<dbReference type="PANTHER" id="PTHR32282:SF33">
    <property type="entry name" value="PEPTIDOGLYCAN GLYCOSYLTRANSFERASE"/>
    <property type="match status" value="1"/>
</dbReference>
<keyword evidence="1" id="KW-0121">Carboxypeptidase</keyword>
<evidence type="ECO:0000256" key="10">
    <source>
        <dbReference type="SAM" id="Phobius"/>
    </source>
</evidence>
<organism evidence="13 14">
    <name type="scientific">Olsenella absiana</name>
    <dbReference type="NCBI Taxonomy" id="3115222"/>
    <lineage>
        <taxon>Bacteria</taxon>
        <taxon>Bacillati</taxon>
        <taxon>Actinomycetota</taxon>
        <taxon>Coriobacteriia</taxon>
        <taxon>Coriobacteriales</taxon>
        <taxon>Atopobiaceae</taxon>
        <taxon>Olsenella</taxon>
    </lineage>
</organism>
<feature type="region of interest" description="Disordered" evidence="9">
    <location>
        <begin position="644"/>
        <end position="695"/>
    </location>
</feature>
<name>A0ABU7R9X3_9ACTN</name>
<gene>
    <name evidence="13" type="ORF">VXJ25_05210</name>
</gene>
<evidence type="ECO:0000256" key="5">
    <source>
        <dbReference type="ARBA" id="ARBA00022801"/>
    </source>
</evidence>
<sequence>MSVRTRRARKHSRTHIIGFGLAGVLGFIALLFIALAVSVGTLVDSWLQDLPDYNSADAYLVSEPTQVYDANNNVIAEYYLQNRRSVTKDQVSPYVLEGTVDTEDVRFYQHNGVDPQGIVRAVLVTFRGGSEGASTITQQLVRNTVLSDEQFEQTLKRKVREAYIAIQMEKTYSKEQILMMYLNTIYYGHSAYGIQAASITYFNKDAKDLTLAEAALLVGLPQSPSYYDPTENPEAAIQRRNTVLDRMLTAGDITQEEHDEAQSEPLTLNQGQVIDPQGTYPYFTDYVKSLLLQDFDQDTVFQGGLKVYTTLDPNMQEAAQDAVENRLSSFGNAELDSALVAVEPGTGYIKAMVGGRDYSSNQYNLATQAERQPGSSFKAFTLVAALRAGMSPDIYINANSPMQITSTWKVQNFGNYSYGTITLREATARSSNTAYGQVAVAIGADSIVQAAKDMGVDVDLPSYPSITLGTTGVPPIQMAEAYATLATGGVHRDTVAITKIEDRNGNTVYEHEDNPEQTVDPAVAQTATDVLEGVITSGNGTANVVNGMLGINQPVAGKTGTSEDYRDLWFVGYSPQLSVAVWCGYRQEATVYIHGTYGHPYTTSCLIWADFMNSALEGVDRQEFPKTDEKIDYKSSSSFNLKNTYISDNSGTQSSTTYGNESSGTTGSEDGSYSSGYGNSGNSGNSGSYGSSSGYGNSGSYGSGNGTYGSNGYGTESSGNYGEGSGTGGGYGTGSGTGTGTGTGSTGTGY</sequence>
<dbReference type="Proteomes" id="UP001332931">
    <property type="component" value="Unassembled WGS sequence"/>
</dbReference>
<dbReference type="NCBIfam" id="TIGR02074">
    <property type="entry name" value="PBP_1a_fam"/>
    <property type="match status" value="1"/>
</dbReference>
<dbReference type="SUPFAM" id="SSF53955">
    <property type="entry name" value="Lysozyme-like"/>
    <property type="match status" value="1"/>
</dbReference>
<comment type="caution">
    <text evidence="13">The sequence shown here is derived from an EMBL/GenBank/DDBJ whole genome shotgun (WGS) entry which is preliminary data.</text>
</comment>
<feature type="compositionally biased region" description="Gly residues" evidence="9">
    <location>
        <begin position="721"/>
        <end position="750"/>
    </location>
</feature>
<dbReference type="EMBL" id="JAZGJQ010000004">
    <property type="protein sequence ID" value="MEE6147390.1"/>
    <property type="molecule type" value="Genomic_DNA"/>
</dbReference>
<protein>
    <submittedName>
        <fullName evidence="13">PBP1A family penicillin-binding protein</fullName>
    </submittedName>
</protein>
<feature type="region of interest" description="Disordered" evidence="9">
    <location>
        <begin position="711"/>
        <end position="750"/>
    </location>
</feature>
<feature type="domain" description="Penicillin-binding protein transpeptidase" evidence="11">
    <location>
        <begin position="339"/>
        <end position="578"/>
    </location>
</feature>
<dbReference type="InterPro" id="IPR050396">
    <property type="entry name" value="Glycosyltr_51/Transpeptidase"/>
</dbReference>
<evidence type="ECO:0000256" key="2">
    <source>
        <dbReference type="ARBA" id="ARBA00022670"/>
    </source>
</evidence>
<dbReference type="Gene3D" id="1.10.3810.10">
    <property type="entry name" value="Biosynthetic peptidoglycan transglycosylase-like"/>
    <property type="match status" value="1"/>
</dbReference>
<comment type="catalytic activity">
    <reaction evidence="8">
        <text>[GlcNAc-(1-&gt;4)-Mur2Ac(oyl-L-Ala-gamma-D-Glu-L-Lys-D-Ala-D-Ala)](n)-di-trans,octa-cis-undecaprenyl diphosphate + beta-D-GlcNAc-(1-&gt;4)-Mur2Ac(oyl-L-Ala-gamma-D-Glu-L-Lys-D-Ala-D-Ala)-di-trans,octa-cis-undecaprenyl diphosphate = [GlcNAc-(1-&gt;4)-Mur2Ac(oyl-L-Ala-gamma-D-Glu-L-Lys-D-Ala-D-Ala)](n+1)-di-trans,octa-cis-undecaprenyl diphosphate + di-trans,octa-cis-undecaprenyl diphosphate + H(+)</text>
        <dbReference type="Rhea" id="RHEA:23708"/>
        <dbReference type="Rhea" id="RHEA-COMP:9602"/>
        <dbReference type="Rhea" id="RHEA-COMP:9603"/>
        <dbReference type="ChEBI" id="CHEBI:15378"/>
        <dbReference type="ChEBI" id="CHEBI:58405"/>
        <dbReference type="ChEBI" id="CHEBI:60033"/>
        <dbReference type="ChEBI" id="CHEBI:78435"/>
        <dbReference type="EC" id="2.4.99.28"/>
    </reaction>
</comment>
<feature type="transmembrane region" description="Helical" evidence="10">
    <location>
        <begin position="21"/>
        <end position="43"/>
    </location>
</feature>
<dbReference type="Pfam" id="PF00912">
    <property type="entry name" value="Transgly"/>
    <property type="match status" value="1"/>
</dbReference>
<comment type="catalytic activity">
    <reaction evidence="7">
        <text>Preferential cleavage: (Ac)2-L-Lys-D-Ala-|-D-Ala. Also transpeptidation of peptidyl-alanyl moieties that are N-acyl substituents of D-alanine.</text>
        <dbReference type="EC" id="3.4.16.4"/>
    </reaction>
</comment>
<dbReference type="PANTHER" id="PTHR32282">
    <property type="entry name" value="BINDING PROTEIN TRANSPEPTIDASE, PUTATIVE-RELATED"/>
    <property type="match status" value="1"/>
</dbReference>
<evidence type="ECO:0000259" key="11">
    <source>
        <dbReference type="Pfam" id="PF00905"/>
    </source>
</evidence>
<keyword evidence="4" id="KW-0808">Transferase</keyword>
<dbReference type="Pfam" id="PF00905">
    <property type="entry name" value="Transpeptidase"/>
    <property type="match status" value="1"/>
</dbReference>
<evidence type="ECO:0000259" key="12">
    <source>
        <dbReference type="Pfam" id="PF00912"/>
    </source>
</evidence>
<keyword evidence="14" id="KW-1185">Reference proteome</keyword>
<dbReference type="InterPro" id="IPR036950">
    <property type="entry name" value="PBP_transglycosylase"/>
</dbReference>
<keyword evidence="5" id="KW-0378">Hydrolase</keyword>
<evidence type="ECO:0000256" key="3">
    <source>
        <dbReference type="ARBA" id="ARBA00022676"/>
    </source>
</evidence>
<evidence type="ECO:0000313" key="14">
    <source>
        <dbReference type="Proteomes" id="UP001332931"/>
    </source>
</evidence>
<keyword evidence="2" id="KW-0645">Protease</keyword>
<evidence type="ECO:0000313" key="13">
    <source>
        <dbReference type="EMBL" id="MEE6147390.1"/>
    </source>
</evidence>
<evidence type="ECO:0000256" key="4">
    <source>
        <dbReference type="ARBA" id="ARBA00022679"/>
    </source>
</evidence>
<dbReference type="InterPro" id="IPR012338">
    <property type="entry name" value="Beta-lactam/transpept-like"/>
</dbReference>
<dbReference type="InterPro" id="IPR001264">
    <property type="entry name" value="Glyco_trans_51"/>
</dbReference>
<proteinExistence type="predicted"/>
<reference evidence="13 14" key="1">
    <citation type="submission" date="2024-01" db="EMBL/GenBank/DDBJ databases">
        <title>Description of Olsenella sp. nov., isolated from pig feces.</title>
        <authorList>
            <person name="Chang Y.-H."/>
        </authorList>
    </citation>
    <scope>NUCLEOTIDE SEQUENCE [LARGE SCALE GENOMIC DNA]</scope>
    <source>
        <strain evidence="13 14">YH-ols2223</strain>
    </source>
</reference>